<evidence type="ECO:0000256" key="3">
    <source>
        <dbReference type="ARBA" id="ARBA00022723"/>
    </source>
</evidence>
<keyword evidence="1" id="KW-0004">4Fe-4S</keyword>
<keyword evidence="7" id="KW-0411">Iron-sulfur</keyword>
<dbReference type="InterPro" id="IPR003828">
    <property type="entry name" value="QueH"/>
</dbReference>
<dbReference type="GO" id="GO:0016787">
    <property type="term" value="F:hydrolase activity"/>
    <property type="evidence" value="ECO:0007669"/>
    <property type="project" value="UniProtKB-KW"/>
</dbReference>
<dbReference type="GO" id="GO:0016491">
    <property type="term" value="F:oxidoreductase activity"/>
    <property type="evidence" value="ECO:0007669"/>
    <property type="project" value="UniProtKB-KW"/>
</dbReference>
<evidence type="ECO:0000256" key="5">
    <source>
        <dbReference type="ARBA" id="ARBA00023002"/>
    </source>
</evidence>
<dbReference type="GO" id="GO:0051539">
    <property type="term" value="F:4 iron, 4 sulfur cluster binding"/>
    <property type="evidence" value="ECO:0007669"/>
    <property type="project" value="UniProtKB-KW"/>
</dbReference>
<keyword evidence="4" id="KW-0671">Queuosine biosynthesis</keyword>
<evidence type="ECO:0000256" key="8">
    <source>
        <dbReference type="ARBA" id="ARBA00023157"/>
    </source>
</evidence>
<evidence type="ECO:0000256" key="6">
    <source>
        <dbReference type="ARBA" id="ARBA00023004"/>
    </source>
</evidence>
<dbReference type="PANTHER" id="PTHR36701:SF1">
    <property type="entry name" value="EPOXYQUEUOSINE REDUCTASE QUEH"/>
    <property type="match status" value="1"/>
</dbReference>
<dbReference type="EMBL" id="FPKX01000055">
    <property type="protein sequence ID" value="SFZ98572.1"/>
    <property type="molecule type" value="Genomic_DNA"/>
</dbReference>
<proteinExistence type="inferred from homology"/>
<reference evidence="10" key="1">
    <citation type="submission" date="2016-10" db="EMBL/GenBank/DDBJ databases">
        <authorList>
            <person name="de Groot N.N."/>
        </authorList>
    </citation>
    <scope>NUCLEOTIDE SEQUENCE</scope>
</reference>
<dbReference type="GO" id="GO:0008616">
    <property type="term" value="P:tRNA queuosine(34) biosynthetic process"/>
    <property type="evidence" value="ECO:0007669"/>
    <property type="project" value="UniProtKB-KW"/>
</dbReference>
<evidence type="ECO:0000256" key="9">
    <source>
        <dbReference type="ARBA" id="ARBA00023284"/>
    </source>
</evidence>
<protein>
    <submittedName>
        <fullName evidence="10">FIG053235: Diacylglucosamine hydrolase like</fullName>
    </submittedName>
</protein>
<keyword evidence="9" id="KW-0676">Redox-active center</keyword>
<keyword evidence="2" id="KW-0819">tRNA processing</keyword>
<keyword evidence="8" id="KW-1015">Disulfide bond</keyword>
<keyword evidence="3" id="KW-0479">Metal-binding</keyword>
<dbReference type="SUPFAM" id="SSF52402">
    <property type="entry name" value="Adenine nucleotide alpha hydrolases-like"/>
    <property type="match status" value="1"/>
</dbReference>
<sequence length="359" mass="42039">MLVHICCAVDSHYFLQKLQEEYPQEKLTGFFYDPNIHPYSEYYLRLLDVKRSCKMLGIDLIEGDYDVEAWLEAVRGLEHEPEKGTRCSVCFDRRFEVSAQKASEMGEKTFTSTLLTSPKKSLKQLETAGDFLAKKYGIKFLAPDYRKASGTQEQNILAKEDSLYRQDYCGCMFGLNIQRDQQKKIADELFVPISQQIQPESIEARIELYEARLKLEEENRPYKIVKQRFLNWRIKSALLKVRKEPVAAHFLPYSTIKSKYTRGKIDYNTNDIYHMNRDEVKFITLNSYNKYLGTDYRSINELIFNPPLFDIELKLRNRLGLSSYDISALLIVEKIPTNKIEILFQGEVYSDVKEMLIEL</sequence>
<dbReference type="HAMAP" id="MF_02089">
    <property type="entry name" value="QueH"/>
    <property type="match status" value="1"/>
</dbReference>
<evidence type="ECO:0000256" key="4">
    <source>
        <dbReference type="ARBA" id="ARBA00022785"/>
    </source>
</evidence>
<dbReference type="AlphaFoldDB" id="A0A1W1EEV1"/>
<evidence type="ECO:0000256" key="2">
    <source>
        <dbReference type="ARBA" id="ARBA00022694"/>
    </source>
</evidence>
<evidence type="ECO:0000256" key="1">
    <source>
        <dbReference type="ARBA" id="ARBA00022485"/>
    </source>
</evidence>
<organism evidence="10">
    <name type="scientific">hydrothermal vent metagenome</name>
    <dbReference type="NCBI Taxonomy" id="652676"/>
    <lineage>
        <taxon>unclassified sequences</taxon>
        <taxon>metagenomes</taxon>
        <taxon>ecological metagenomes</taxon>
    </lineage>
</organism>
<evidence type="ECO:0000313" key="10">
    <source>
        <dbReference type="EMBL" id="SFZ98572.1"/>
    </source>
</evidence>
<dbReference type="Pfam" id="PF02677">
    <property type="entry name" value="QueH"/>
    <property type="match status" value="1"/>
</dbReference>
<dbReference type="PANTHER" id="PTHR36701">
    <property type="entry name" value="EPOXYQUEUOSINE REDUCTASE QUEH"/>
    <property type="match status" value="1"/>
</dbReference>
<dbReference type="GO" id="GO:0046872">
    <property type="term" value="F:metal ion binding"/>
    <property type="evidence" value="ECO:0007669"/>
    <property type="project" value="UniProtKB-KW"/>
</dbReference>
<name>A0A1W1EEV1_9ZZZZ</name>
<keyword evidence="6" id="KW-0408">Iron</keyword>
<gene>
    <name evidence="10" type="ORF">MNB_SV-5-1555</name>
</gene>
<evidence type="ECO:0000256" key="7">
    <source>
        <dbReference type="ARBA" id="ARBA00023014"/>
    </source>
</evidence>
<keyword evidence="5" id="KW-0560">Oxidoreductase</keyword>
<keyword evidence="10" id="KW-0378">Hydrolase</keyword>
<accession>A0A1W1EEV1</accession>